<dbReference type="EMBL" id="FRAR01000034">
    <property type="protein sequence ID" value="SHK96655.1"/>
    <property type="molecule type" value="Genomic_DNA"/>
</dbReference>
<keyword evidence="1" id="KW-1133">Transmembrane helix</keyword>
<evidence type="ECO:0000256" key="1">
    <source>
        <dbReference type="SAM" id="Phobius"/>
    </source>
</evidence>
<accession>A0A1M6WT08</accession>
<evidence type="ECO:0000313" key="2">
    <source>
        <dbReference type="EMBL" id="SHK96655.1"/>
    </source>
</evidence>
<sequence length="126" mass="13648">MAVFLCPSTDRGRAMLPGVGELGENDVAVIREDLREVKKSLAELTAGMADLRVQVAGNYVTKADFLKCQDCAETRIVKLHDKIENHVKDEKADRWKLAGLVATVTGIALSIIQWVVSLLRGGGGQS</sequence>
<name>A0A1M6WT08_9FIRM</name>
<reference evidence="3" key="1">
    <citation type="submission" date="2016-11" db="EMBL/GenBank/DDBJ databases">
        <authorList>
            <person name="Varghese N."/>
            <person name="Submissions S."/>
        </authorList>
    </citation>
    <scope>NUCLEOTIDE SEQUENCE [LARGE SCALE GENOMIC DNA]</scope>
    <source>
        <strain evidence="3">DSM 10349</strain>
    </source>
</reference>
<gene>
    <name evidence="2" type="ORF">SAMN02745123_03746</name>
</gene>
<feature type="transmembrane region" description="Helical" evidence="1">
    <location>
        <begin position="97"/>
        <end position="116"/>
    </location>
</feature>
<protein>
    <submittedName>
        <fullName evidence="2">Uncharacterized protein</fullName>
    </submittedName>
</protein>
<evidence type="ECO:0000313" key="3">
    <source>
        <dbReference type="Proteomes" id="UP000183997"/>
    </source>
</evidence>
<dbReference type="Proteomes" id="UP000183997">
    <property type="component" value="Unassembled WGS sequence"/>
</dbReference>
<dbReference type="STRING" id="1121421.SAMN02745123_03746"/>
<keyword evidence="1" id="KW-0812">Transmembrane</keyword>
<dbReference type="AlphaFoldDB" id="A0A1M6WT08"/>
<proteinExistence type="predicted"/>
<keyword evidence="3" id="KW-1185">Reference proteome</keyword>
<organism evidence="2 3">
    <name type="scientific">Desulforamulus aeronauticus DSM 10349</name>
    <dbReference type="NCBI Taxonomy" id="1121421"/>
    <lineage>
        <taxon>Bacteria</taxon>
        <taxon>Bacillati</taxon>
        <taxon>Bacillota</taxon>
        <taxon>Clostridia</taxon>
        <taxon>Eubacteriales</taxon>
        <taxon>Peptococcaceae</taxon>
        <taxon>Desulforamulus</taxon>
    </lineage>
</organism>
<keyword evidence="1" id="KW-0472">Membrane</keyword>